<dbReference type="InterPro" id="IPR011051">
    <property type="entry name" value="RmlC_Cupin_sf"/>
</dbReference>
<keyword evidence="2" id="KW-0413">Isomerase</keyword>
<dbReference type="PANTHER" id="PTHR46390:SF1">
    <property type="entry name" value="MANNOSE-1-PHOSPHATE GUANYLYLTRANSFERASE"/>
    <property type="match status" value="1"/>
</dbReference>
<protein>
    <submittedName>
        <fullName evidence="2">Phosphomannose isomerase type II C-terminal cupin domain</fullName>
    </submittedName>
</protein>
<dbReference type="GO" id="GO:0016853">
    <property type="term" value="F:isomerase activity"/>
    <property type="evidence" value="ECO:0007669"/>
    <property type="project" value="UniProtKB-KW"/>
</dbReference>
<dbReference type="InterPro" id="IPR051161">
    <property type="entry name" value="Mannose-6P_isomerase_type2"/>
</dbReference>
<dbReference type="InterPro" id="IPR014710">
    <property type="entry name" value="RmlC-like_jellyroll"/>
</dbReference>
<reference evidence="2 3" key="1">
    <citation type="submission" date="2020-05" db="EMBL/GenBank/DDBJ databases">
        <title>Aquincola sp. isolate from soil.</title>
        <authorList>
            <person name="Han J."/>
            <person name="Kim D.-U."/>
        </authorList>
    </citation>
    <scope>NUCLEOTIDE SEQUENCE [LARGE SCALE GENOMIC DNA]</scope>
    <source>
        <strain evidence="2 3">S2</strain>
    </source>
</reference>
<dbReference type="EMBL" id="JABRWJ010000008">
    <property type="protein sequence ID" value="NRF70430.1"/>
    <property type="molecule type" value="Genomic_DNA"/>
</dbReference>
<dbReference type="Pfam" id="PF01050">
    <property type="entry name" value="MannoseP_isomer"/>
    <property type="match status" value="1"/>
</dbReference>
<accession>A0ABX2EP61</accession>
<comment type="caution">
    <text evidence="2">The sequence shown here is derived from an EMBL/GenBank/DDBJ whole genome shotgun (WGS) entry which is preliminary data.</text>
</comment>
<dbReference type="Gene3D" id="2.60.120.10">
    <property type="entry name" value="Jelly Rolls"/>
    <property type="match status" value="1"/>
</dbReference>
<evidence type="ECO:0000313" key="3">
    <source>
        <dbReference type="Proteomes" id="UP000737171"/>
    </source>
</evidence>
<dbReference type="CDD" id="cd02213">
    <property type="entry name" value="cupin_PMI_typeII_C"/>
    <property type="match status" value="1"/>
</dbReference>
<dbReference type="PANTHER" id="PTHR46390">
    <property type="entry name" value="MANNOSE-1-PHOSPHATE GUANYLYLTRANSFERASE"/>
    <property type="match status" value="1"/>
</dbReference>
<dbReference type="RefSeq" id="WP_173129452.1">
    <property type="nucleotide sequence ID" value="NZ_JABRWJ010000008.1"/>
</dbReference>
<evidence type="ECO:0000313" key="2">
    <source>
        <dbReference type="EMBL" id="NRF70430.1"/>
    </source>
</evidence>
<name>A0ABX2EP61_9BURK</name>
<evidence type="ECO:0000259" key="1">
    <source>
        <dbReference type="Pfam" id="PF01050"/>
    </source>
</evidence>
<feature type="domain" description="Mannose-6-phosphate isomerase type II C-terminal" evidence="1">
    <location>
        <begin position="14"/>
        <end position="119"/>
    </location>
</feature>
<dbReference type="InterPro" id="IPR001538">
    <property type="entry name" value="Man6P_isomerase-2_C"/>
</dbReference>
<proteinExistence type="predicted"/>
<gene>
    <name evidence="2" type="ORF">HLB44_25825</name>
</gene>
<organism evidence="2 3">
    <name type="scientific">Pseudaquabacterium terrae</name>
    <dbReference type="NCBI Taxonomy" id="2732868"/>
    <lineage>
        <taxon>Bacteria</taxon>
        <taxon>Pseudomonadati</taxon>
        <taxon>Pseudomonadota</taxon>
        <taxon>Betaproteobacteria</taxon>
        <taxon>Burkholderiales</taxon>
        <taxon>Sphaerotilaceae</taxon>
        <taxon>Pseudaquabacterium</taxon>
    </lineage>
</organism>
<sequence length="131" mass="14310">MSPTDLPAAAHLDEAEQRPWGSFEVLAERPAIKLKRLDVQPGARLSLQRHRLRHEHWFVIDGLAEVEVDGTPCTLGPGDSINVPLGAWHRLANIGQGPLTLIEIQTGSGLREDDIERAADDYGRHLPGAAS</sequence>
<keyword evidence="3" id="KW-1185">Reference proteome</keyword>
<dbReference type="Proteomes" id="UP000737171">
    <property type="component" value="Unassembled WGS sequence"/>
</dbReference>
<dbReference type="SUPFAM" id="SSF51182">
    <property type="entry name" value="RmlC-like cupins"/>
    <property type="match status" value="1"/>
</dbReference>